<feature type="transmembrane region" description="Helical" evidence="2">
    <location>
        <begin position="557"/>
        <end position="578"/>
    </location>
</feature>
<feature type="domain" description="TadE-like" evidence="3">
    <location>
        <begin position="557"/>
        <end position="599"/>
    </location>
</feature>
<dbReference type="AlphaFoldDB" id="Q3JIY3"/>
<dbReference type="InterPro" id="IPR012495">
    <property type="entry name" value="TadE-like_dom"/>
</dbReference>
<evidence type="ECO:0000256" key="2">
    <source>
        <dbReference type="SAM" id="Phobius"/>
    </source>
</evidence>
<dbReference type="HOGENOM" id="CLU_382967_0_0_4"/>
<dbReference type="KEGG" id="bpm:BURPS1710b_A1313"/>
<feature type="compositionally biased region" description="Basic and acidic residues" evidence="1">
    <location>
        <begin position="137"/>
        <end position="152"/>
    </location>
</feature>
<accession>Q3JIY3</accession>
<feature type="compositionally biased region" description="Basic residues" evidence="1">
    <location>
        <begin position="117"/>
        <end position="128"/>
    </location>
</feature>
<keyword evidence="2" id="KW-0812">Transmembrane</keyword>
<dbReference type="EMBL" id="CP000125">
    <property type="protein sequence ID" value="ABA52177.1"/>
    <property type="molecule type" value="Genomic_DNA"/>
</dbReference>
<evidence type="ECO:0000313" key="5">
    <source>
        <dbReference type="Proteomes" id="UP000002700"/>
    </source>
</evidence>
<sequence length="722" mass="81105">MQGDVHEPRLLHADAPPRARRVARRLARRLHVQHARLGRPLRRFGARRDAGADHRSARGRACAVRARRRRARGGRRARQLRQVVPADRTHAERVRDRRGRRQDGRPITTLAQGDRHVSRHFLVRRRPSMRAPPPARRRVDSRRADARGADRLRRPRAGSRQALRDAQRAAEQRGRVRARRGAGSDGCHQSVRAGGGRHHRRPPQLRVVRAVSGSDADELERHVQRFAEQSVSTEERDRVAFVDQVREVHDIAHGHRQLVHPDAQPGAGRDRGERVGVRDGRGDRRRRADHLRDSGVHLQGRHADEPARGRRDLQHRRLALREDGLAAVVRRGQLRLVGARRLEQRVVDRQRADGQLLRAARHRLAGRHARRQGGDDQRVQHALRHLRESVQEPVVRHARLHRLRLRRDHMALAEQRVFGLRQQAPGVRELSGRPDHRHQHGRLVQPELLRGGRRPQARARARGGLLGAAERPQRARALVGLRADARPDGLRRQRDARASRVPRLVDRARQPVRDARHAGQRQLGRPAGARAAPMNTRRRETIMNRFSLPPRPSRMRGAVAVEFAIVMIPLVLLATGVAEFGRAIYQYEALTKATRDAARYLSTYLPTDPAYPLAQAQCLAVYGSTTCGSTGSELAPGLATSMVIVCDAAHAPDCSDSSDPAQFANVPTYDTNNGSPDPASLAGSMNLVEVKIKGYQYRPIPAFPGLPNLSFGNIVTVMRQVS</sequence>
<keyword evidence="2" id="KW-0472">Membrane</keyword>
<feature type="compositionally biased region" description="Basic residues" evidence="1">
    <location>
        <begin position="68"/>
        <end position="79"/>
    </location>
</feature>
<evidence type="ECO:0000256" key="1">
    <source>
        <dbReference type="SAM" id="MobiDB-lite"/>
    </source>
</evidence>
<keyword evidence="2" id="KW-1133">Transmembrane helix</keyword>
<dbReference type="Pfam" id="PF07811">
    <property type="entry name" value="TadE"/>
    <property type="match status" value="1"/>
</dbReference>
<feature type="compositionally biased region" description="Basic and acidic residues" evidence="1">
    <location>
        <begin position="268"/>
        <end position="282"/>
    </location>
</feature>
<organism evidence="4 5">
    <name type="scientific">Burkholderia pseudomallei (strain 1710b)</name>
    <dbReference type="NCBI Taxonomy" id="320372"/>
    <lineage>
        <taxon>Bacteria</taxon>
        <taxon>Pseudomonadati</taxon>
        <taxon>Pseudomonadota</taxon>
        <taxon>Betaproteobacteria</taxon>
        <taxon>Burkholderiales</taxon>
        <taxon>Burkholderiaceae</taxon>
        <taxon>Burkholderia</taxon>
        <taxon>pseudomallei group</taxon>
    </lineage>
</organism>
<evidence type="ECO:0000259" key="3">
    <source>
        <dbReference type="Pfam" id="PF07811"/>
    </source>
</evidence>
<reference evidence="4 5" key="1">
    <citation type="submission" date="2005-09" db="EMBL/GenBank/DDBJ databases">
        <authorList>
            <person name="Woods D.E."/>
            <person name="Nierman W.C."/>
        </authorList>
    </citation>
    <scope>NUCLEOTIDE SEQUENCE [LARGE SCALE GENOMIC DNA]</scope>
    <source>
        <strain evidence="4 5">1710b</strain>
    </source>
</reference>
<feature type="region of interest" description="Disordered" evidence="1">
    <location>
        <begin position="512"/>
        <end position="533"/>
    </location>
</feature>
<evidence type="ECO:0000313" key="4">
    <source>
        <dbReference type="EMBL" id="ABA52177.1"/>
    </source>
</evidence>
<feature type="region of interest" description="Disordered" evidence="1">
    <location>
        <begin position="254"/>
        <end position="310"/>
    </location>
</feature>
<protein>
    <submittedName>
        <fullName evidence="4">Putative membrane protein</fullName>
    </submittedName>
</protein>
<gene>
    <name evidence="4" type="ordered locus">BURPS1710b_A1313</name>
</gene>
<feature type="region of interest" description="Disordered" evidence="1">
    <location>
        <begin position="68"/>
        <end position="204"/>
    </location>
</feature>
<name>Q3JIY3_BURP1</name>
<dbReference type="EnsemblBacteria" id="ABA52177">
    <property type="protein sequence ID" value="ABA52177"/>
    <property type="gene ID" value="BURPS1710b_A1313"/>
</dbReference>
<proteinExistence type="predicted"/>
<dbReference type="Proteomes" id="UP000002700">
    <property type="component" value="Chromosome II"/>
</dbReference>
<feature type="compositionally biased region" description="Basic and acidic residues" evidence="1">
    <location>
        <begin position="162"/>
        <end position="174"/>
    </location>
</feature>
<feature type="compositionally biased region" description="Basic and acidic residues" evidence="1">
    <location>
        <begin position="290"/>
        <end position="310"/>
    </location>
</feature>